<protein>
    <submittedName>
        <fullName evidence="9">Citrate transporter</fullName>
    </submittedName>
</protein>
<evidence type="ECO:0000256" key="5">
    <source>
        <dbReference type="ARBA" id="ARBA00022989"/>
    </source>
</evidence>
<sequence>MALFIEQHQVALSLFLLFGIFIGFALDRIPASGVAVIGAAAFLAFGFVTRENALAVFSNDAALTVAAMLVLSAALVGTGTLEAISGKILLLVRVSPMSAIALLLGMALVGSAFMNSTPIVAIMIPLAMTLANALGITPKRLLIPLSYMAILGGTCTLLGTSTNLIVNGLAVQAGLPSFGIFEITLIGLISAVTGALFLALFGKHLLPSEIAPGGAALEEKSDILTTVKIRDGFPEVGKPYADVDLFAPRGVKLVSVTRGAATLDAHDPETVVTLGDRVTLRVTSKELATLLPKPELEMGTRVRIESNEEKVVKRATIGVGCQAVGKRIQEADFMSRHPVTTLGVRRRQNLAGPDFRSLRYKAGDQVWLHGSEEVLAAVASDASLIFSNTPAAKPFKRGHATLAIGTLATIVLTAAFGWLPLVVAAFLGIALLLVTGGLDTEDAWEAVNLDVLILIFAMLIVGTGLQNTGAVDAVVNGSMPMLRALSPIGVIVVIYALTSCLTEVVTNNGVAVIMTPMAIGLAEPLEIPARALVLTVMLASSASFATPIGYQTNTLVHVAGQYTFAEFMRIGVPMNLVVGAASCGTLWAIYLR</sequence>
<evidence type="ECO:0000256" key="7">
    <source>
        <dbReference type="SAM" id="Phobius"/>
    </source>
</evidence>
<organism evidence="9 10">
    <name type="scientific">Saltatorellus ferox</name>
    <dbReference type="NCBI Taxonomy" id="2528018"/>
    <lineage>
        <taxon>Bacteria</taxon>
        <taxon>Pseudomonadati</taxon>
        <taxon>Planctomycetota</taxon>
        <taxon>Planctomycetia</taxon>
        <taxon>Planctomycetia incertae sedis</taxon>
        <taxon>Saltatorellus</taxon>
    </lineage>
</organism>
<feature type="transmembrane region" description="Helical" evidence="7">
    <location>
        <begin position="145"/>
        <end position="166"/>
    </location>
</feature>
<proteinExistence type="predicted"/>
<dbReference type="InterPro" id="IPR006037">
    <property type="entry name" value="RCK_C"/>
</dbReference>
<evidence type="ECO:0000256" key="3">
    <source>
        <dbReference type="ARBA" id="ARBA00022692"/>
    </source>
</evidence>
<dbReference type="GO" id="GO:0006813">
    <property type="term" value="P:potassium ion transport"/>
    <property type="evidence" value="ECO:0007669"/>
    <property type="project" value="InterPro"/>
</dbReference>
<comment type="subcellular location">
    <subcellularLocation>
        <location evidence="1">Membrane</location>
        <topology evidence="1">Multi-pass membrane protein</topology>
    </subcellularLocation>
</comment>
<feature type="transmembrane region" description="Helical" evidence="7">
    <location>
        <begin position="61"/>
        <end position="81"/>
    </location>
</feature>
<feature type="transmembrane region" description="Helical" evidence="7">
    <location>
        <begin position="33"/>
        <end position="49"/>
    </location>
</feature>
<keyword evidence="5 7" id="KW-1133">Transmembrane helix</keyword>
<keyword evidence="6 7" id="KW-0472">Membrane</keyword>
<feature type="transmembrane region" description="Helical" evidence="7">
    <location>
        <begin position="88"/>
        <end position="113"/>
    </location>
</feature>
<feature type="transmembrane region" description="Helical" evidence="7">
    <location>
        <begin position="402"/>
        <end position="434"/>
    </location>
</feature>
<evidence type="ECO:0000259" key="8">
    <source>
        <dbReference type="PROSITE" id="PS51202"/>
    </source>
</evidence>
<evidence type="ECO:0000313" key="9">
    <source>
        <dbReference type="EMBL" id="QDV09124.1"/>
    </source>
</evidence>
<dbReference type="InterPro" id="IPR051679">
    <property type="entry name" value="DASS-Related_Transporters"/>
</dbReference>
<keyword evidence="10" id="KW-1185">Reference proteome</keyword>
<feature type="transmembrane region" description="Helical" evidence="7">
    <location>
        <begin position="178"/>
        <end position="201"/>
    </location>
</feature>
<dbReference type="PROSITE" id="PS01271">
    <property type="entry name" value="NA_SULFATE"/>
    <property type="match status" value="1"/>
</dbReference>
<evidence type="ECO:0000256" key="4">
    <source>
        <dbReference type="ARBA" id="ARBA00022737"/>
    </source>
</evidence>
<feature type="transmembrane region" description="Helical" evidence="7">
    <location>
        <begin position="446"/>
        <end position="468"/>
    </location>
</feature>
<gene>
    <name evidence="9" type="ORF">Poly30_46810</name>
</gene>
<reference evidence="9 10" key="1">
    <citation type="submission" date="2019-02" db="EMBL/GenBank/DDBJ databases">
        <title>Deep-cultivation of Planctomycetes and their phenomic and genomic characterization uncovers novel biology.</title>
        <authorList>
            <person name="Wiegand S."/>
            <person name="Jogler M."/>
            <person name="Boedeker C."/>
            <person name="Pinto D."/>
            <person name="Vollmers J."/>
            <person name="Rivas-Marin E."/>
            <person name="Kohn T."/>
            <person name="Peeters S.H."/>
            <person name="Heuer A."/>
            <person name="Rast P."/>
            <person name="Oberbeckmann S."/>
            <person name="Bunk B."/>
            <person name="Jeske O."/>
            <person name="Meyerdierks A."/>
            <person name="Storesund J.E."/>
            <person name="Kallscheuer N."/>
            <person name="Luecker S."/>
            <person name="Lage O.M."/>
            <person name="Pohl T."/>
            <person name="Merkel B.J."/>
            <person name="Hornburger P."/>
            <person name="Mueller R.-W."/>
            <person name="Bruemmer F."/>
            <person name="Labrenz M."/>
            <person name="Spormann A.M."/>
            <person name="Op den Camp H."/>
            <person name="Overmann J."/>
            <person name="Amann R."/>
            <person name="Jetten M.S.M."/>
            <person name="Mascher T."/>
            <person name="Medema M.H."/>
            <person name="Devos D.P."/>
            <person name="Kaster A.-K."/>
            <person name="Ovreas L."/>
            <person name="Rohde M."/>
            <person name="Galperin M.Y."/>
            <person name="Jogler C."/>
        </authorList>
    </citation>
    <scope>NUCLEOTIDE SEQUENCE [LARGE SCALE GENOMIC DNA]</scope>
    <source>
        <strain evidence="9 10">Poly30</strain>
    </source>
</reference>
<dbReference type="SUPFAM" id="SSF116726">
    <property type="entry name" value="TrkA C-terminal domain-like"/>
    <property type="match status" value="2"/>
</dbReference>
<dbReference type="PANTHER" id="PTHR43652">
    <property type="entry name" value="BASIC AMINO ACID ANTIPORTER YFCC-RELATED"/>
    <property type="match status" value="1"/>
</dbReference>
<dbReference type="Proteomes" id="UP000320390">
    <property type="component" value="Chromosome"/>
</dbReference>
<name>A0A518EYJ8_9BACT</name>
<feature type="transmembrane region" description="Helical" evidence="7">
    <location>
        <begin position="480"/>
        <end position="498"/>
    </location>
</feature>
<dbReference type="RefSeq" id="WP_145202974.1">
    <property type="nucleotide sequence ID" value="NZ_CP036434.1"/>
</dbReference>
<dbReference type="GO" id="GO:0005886">
    <property type="term" value="C:plasma membrane"/>
    <property type="evidence" value="ECO:0007669"/>
    <property type="project" value="TreeGrafter"/>
</dbReference>
<dbReference type="PROSITE" id="PS51202">
    <property type="entry name" value="RCK_C"/>
    <property type="match status" value="2"/>
</dbReference>
<dbReference type="AlphaFoldDB" id="A0A518EYJ8"/>
<evidence type="ECO:0000256" key="2">
    <source>
        <dbReference type="ARBA" id="ARBA00022448"/>
    </source>
</evidence>
<evidence type="ECO:0000313" key="10">
    <source>
        <dbReference type="Proteomes" id="UP000320390"/>
    </source>
</evidence>
<dbReference type="InterPro" id="IPR036721">
    <property type="entry name" value="RCK_C_sf"/>
</dbReference>
<dbReference type="InterPro" id="IPR031312">
    <property type="entry name" value="Na/sul_symport_CS"/>
</dbReference>
<feature type="domain" description="RCK C-terminal" evidence="8">
    <location>
        <begin position="212"/>
        <end position="296"/>
    </location>
</feature>
<feature type="transmembrane region" description="Helical" evidence="7">
    <location>
        <begin position="570"/>
        <end position="591"/>
    </location>
</feature>
<dbReference type="GO" id="GO:0008324">
    <property type="term" value="F:monoatomic cation transmembrane transporter activity"/>
    <property type="evidence" value="ECO:0007669"/>
    <property type="project" value="InterPro"/>
</dbReference>
<dbReference type="Pfam" id="PF03600">
    <property type="entry name" value="CitMHS"/>
    <property type="match status" value="1"/>
</dbReference>
<dbReference type="InterPro" id="IPR004680">
    <property type="entry name" value="Cit_transptr-like_dom"/>
</dbReference>
<evidence type="ECO:0000256" key="6">
    <source>
        <dbReference type="ARBA" id="ARBA00023136"/>
    </source>
</evidence>
<keyword evidence="4" id="KW-0677">Repeat</keyword>
<feature type="transmembrane region" description="Helical" evidence="7">
    <location>
        <begin position="6"/>
        <end position="26"/>
    </location>
</feature>
<keyword evidence="2" id="KW-0813">Transport</keyword>
<dbReference type="PANTHER" id="PTHR43652:SF2">
    <property type="entry name" value="BASIC AMINO ACID ANTIPORTER YFCC-RELATED"/>
    <property type="match status" value="1"/>
</dbReference>
<keyword evidence="3 7" id="KW-0812">Transmembrane</keyword>
<feature type="domain" description="RCK C-terminal" evidence="8">
    <location>
        <begin position="300"/>
        <end position="384"/>
    </location>
</feature>
<dbReference type="Gene3D" id="3.30.70.1450">
    <property type="entry name" value="Regulator of K+ conductance, C-terminal domain"/>
    <property type="match status" value="2"/>
</dbReference>
<feature type="transmembrane region" description="Helical" evidence="7">
    <location>
        <begin position="119"/>
        <end position="138"/>
    </location>
</feature>
<accession>A0A518EYJ8</accession>
<evidence type="ECO:0000256" key="1">
    <source>
        <dbReference type="ARBA" id="ARBA00004141"/>
    </source>
</evidence>
<dbReference type="EMBL" id="CP036434">
    <property type="protein sequence ID" value="QDV09124.1"/>
    <property type="molecule type" value="Genomic_DNA"/>
</dbReference>
<dbReference type="OrthoDB" id="9765532at2"/>